<dbReference type="GeneID" id="190249"/>
<dbReference type="RefSeq" id="NP_492904.2">
    <property type="nucleotide sequence ID" value="NM_060503.2"/>
</dbReference>
<dbReference type="KEGG" id="cel:CELE_Y53H1B.6"/>
<feature type="active site" evidence="2">
    <location>
        <position position="163"/>
    </location>
</feature>
<dbReference type="FunCoup" id="Q9XU14">
    <property type="interactions" value="1"/>
</dbReference>
<dbReference type="AGR" id="WB:WBGene00010417"/>
<dbReference type="InterPro" id="IPR001300">
    <property type="entry name" value="Peptidase_C2_calpain_cat"/>
</dbReference>
<evidence type="ECO:0000313" key="9">
    <source>
        <dbReference type="WormBase" id="Y53H1B.6"/>
    </source>
</evidence>
<accession>Q9U247</accession>
<evidence type="ECO:0000256" key="2">
    <source>
        <dbReference type="PIRSR" id="PIRSR622684-1"/>
    </source>
</evidence>
<feature type="domain" description="Calpain catalytic" evidence="4">
    <location>
        <begin position="1"/>
        <end position="245"/>
    </location>
</feature>
<dbReference type="PANTHER" id="PTHR10183:SF382">
    <property type="entry name" value="CALPAIN-15"/>
    <property type="match status" value="1"/>
</dbReference>
<dbReference type="PROSITE" id="PS50203">
    <property type="entry name" value="CALPAIN_CAT"/>
    <property type="match status" value="1"/>
</dbReference>
<dbReference type="Proteomes" id="UP000001940">
    <property type="component" value="Chromosome I"/>
</dbReference>
<dbReference type="FunFam" id="3.90.70.10:FF:000219">
    <property type="entry name" value="CaLPain Related"/>
    <property type="match status" value="1"/>
</dbReference>
<sequence length="308" mass="36201">MTSAFQIISFSSMPFIRLSSKDDVFAISDKECEKHAKLLKLLADGEWKIIKTDFHLPMNKQSIEEYAWMIGKQTWAAFIEKGFAKLFGSYKSLSAKPIDVAFRKLTGAFSKNYELRSFKNCDAVWDMIVEAHLAGFLLCTSKLSLDEESAEYIFNSTGIKQNHAYAILNSVVFENHRLVQIGNTHACDKWKELHKEWNSLHYFYNKFSSKLPRRPYISHLDDMSFWMDIDQYCEHFSSLTVCEYRKDWKEIRFRQTNDLKQSRETEALRMTVDRRCELVVEVTDRVLAKIWVTRNRDTEVSFVKQDVK</sequence>
<dbReference type="UCSC" id="H25P06.4">
    <property type="organism name" value="c. elegans"/>
</dbReference>
<dbReference type="Reactome" id="R-CEL-6798695">
    <property type="pathway name" value="Neutrophil degranulation"/>
</dbReference>
<dbReference type="CTD" id="186784"/>
<reference evidence="5" key="3">
    <citation type="submission" date="2024-10" db="EMBL/GenBank/DDBJ databases">
        <authorList>
            <consortium name="WormBase Consortium"/>
            <person name="WormBase"/>
        </authorList>
    </citation>
    <scope>NUCLEOTIDE SEQUENCE</scope>
    <source>
        <strain evidence="5">Bristol N2</strain>
    </source>
</reference>
<reference evidence="5 7" key="1">
    <citation type="journal article" date="1998" name="Science">
        <title>Genome sequence of the nematode C. elegans: a platform for investigating biology.</title>
        <authorList>
            <consortium name="The C. elegans sequencing consortium"/>
            <person name="Sulson J.E."/>
            <person name="Waterston R."/>
        </authorList>
    </citation>
    <scope>NUCLEOTIDE SEQUENCE [LARGE SCALE GENOMIC DNA]</scope>
    <source>
        <strain evidence="5 7">Bristol N2</strain>
    </source>
</reference>
<organism evidence="5 7">
    <name type="scientific">Caenorhabditis elegans</name>
    <dbReference type="NCBI Taxonomy" id="6239"/>
    <lineage>
        <taxon>Eukaryota</taxon>
        <taxon>Metazoa</taxon>
        <taxon>Ecdysozoa</taxon>
        <taxon>Nematoda</taxon>
        <taxon>Chromadorea</taxon>
        <taxon>Rhabditida</taxon>
        <taxon>Rhabditina</taxon>
        <taxon>Rhabditomorpha</taxon>
        <taxon>Rhabditoidea</taxon>
        <taxon>Rhabditidae</taxon>
        <taxon>Peloderinae</taxon>
        <taxon>Caenorhabditis</taxon>
    </lineage>
</organism>
<dbReference type="EMBL" id="BX284601">
    <property type="protein sequence ID" value="CAB07236.3"/>
    <property type="molecule type" value="Genomic_DNA"/>
</dbReference>
<dbReference type="SUPFAM" id="SSF54001">
    <property type="entry name" value="Cysteine proteinases"/>
    <property type="match status" value="1"/>
</dbReference>
<dbReference type="GO" id="GO:0006508">
    <property type="term" value="P:proteolysis"/>
    <property type="evidence" value="ECO:0007669"/>
    <property type="project" value="InterPro"/>
</dbReference>
<accession>Q9XU14</accession>
<dbReference type="SMART" id="SM00230">
    <property type="entry name" value="CysPc"/>
    <property type="match status" value="1"/>
</dbReference>
<gene>
    <name evidence="5 8" type="primary">clpr-3</name>
    <name evidence="6 9" type="synonym">clpr-4</name>
    <name evidence="5" type="ORF">CELE_H25P06.4</name>
    <name evidence="6" type="ORF">CELE_Y53H1B.6</name>
    <name evidence="8" type="ORF">H25P06.4</name>
    <name evidence="9" type="ORF">Y53H1B.6</name>
</gene>
<comment type="similarity">
    <text evidence="1">Belongs to the peptidase C2 family.</text>
</comment>
<dbReference type="WormBase" id="H25P06.4">
    <property type="protein sequence ID" value="CE46935"/>
    <property type="gene ID" value="WBGene00010417"/>
    <property type="gene designation" value="clpr-3"/>
</dbReference>
<dbReference type="PaxDb" id="6239-H25P06.4"/>
<comment type="caution">
    <text evidence="3">Lacks conserved residue(s) required for the propagation of feature annotation.</text>
</comment>
<evidence type="ECO:0000256" key="3">
    <source>
        <dbReference type="PROSITE-ProRule" id="PRU00239"/>
    </source>
</evidence>
<evidence type="ECO:0000259" key="4">
    <source>
        <dbReference type="PROSITE" id="PS50203"/>
    </source>
</evidence>
<dbReference type="OMA" id="NDHESRM"/>
<dbReference type="InterPro" id="IPR038765">
    <property type="entry name" value="Papain-like_cys_pep_sf"/>
</dbReference>
<dbReference type="PANTHER" id="PTHR10183">
    <property type="entry name" value="CALPAIN"/>
    <property type="match status" value="1"/>
</dbReference>
<keyword evidence="7" id="KW-1185">Reference proteome</keyword>
<dbReference type="AlphaFoldDB" id="Q9XU14"/>
<dbReference type="WormBase" id="Y53H1B.6">
    <property type="protein sequence ID" value="CE46935"/>
    <property type="gene ID" value="WBGene00013184"/>
    <property type="gene designation" value="clpr-4"/>
</dbReference>
<dbReference type="AGR" id="WB:WBGene00013184"/>
<reference evidence="5" key="2">
    <citation type="submission" date="2003-03" db="EMBL/GenBank/DDBJ databases">
        <authorList>
            <person name="Sulson J.E."/>
            <person name="Waterston R."/>
        </authorList>
    </citation>
    <scope>NUCLEOTIDE SEQUENCE</scope>
    <source>
        <strain evidence="5">Bristol N2</strain>
    </source>
</reference>
<dbReference type="HOGENOM" id="CLU_1103620_0_0_1"/>
<evidence type="ECO:0000313" key="6">
    <source>
        <dbReference type="EMBL" id="CAB60415.2"/>
    </source>
</evidence>
<protein>
    <submittedName>
        <fullName evidence="5">Calpain catalytic domain-containing protein</fullName>
    </submittedName>
</protein>
<dbReference type="UCSC" id="Y53H1B.6">
    <property type="organism name" value="c. elegans"/>
</dbReference>
<dbReference type="Pfam" id="PF00648">
    <property type="entry name" value="Peptidase_C2"/>
    <property type="match status" value="1"/>
</dbReference>
<evidence type="ECO:0000313" key="7">
    <source>
        <dbReference type="Proteomes" id="UP000001940"/>
    </source>
</evidence>
<dbReference type="GeneID" id="186784"/>
<dbReference type="GO" id="GO:0004198">
    <property type="term" value="F:calcium-dependent cysteine-type endopeptidase activity"/>
    <property type="evidence" value="ECO:0007669"/>
    <property type="project" value="InterPro"/>
</dbReference>
<name>Q9XU14_CAEEL</name>
<dbReference type="EMBL" id="BX284601">
    <property type="protein sequence ID" value="CAB60415.2"/>
    <property type="molecule type" value="Genomic_DNA"/>
</dbReference>
<evidence type="ECO:0000256" key="1">
    <source>
        <dbReference type="ARBA" id="ARBA00007623"/>
    </source>
</evidence>
<dbReference type="SMR" id="Q9XU14"/>
<evidence type="ECO:0000313" key="8">
    <source>
        <dbReference type="WormBase" id="H25P06.4"/>
    </source>
</evidence>
<dbReference type="STRING" id="6239.H25P06.4.1"/>
<dbReference type="PRINTS" id="PR00704">
    <property type="entry name" value="CALPAIN"/>
</dbReference>
<dbReference type="RefSeq" id="NP_492903.2">
    <property type="nucleotide sequence ID" value="NM_060502.2"/>
</dbReference>
<dbReference type="InterPro" id="IPR022684">
    <property type="entry name" value="Calpain_cysteine_protease"/>
</dbReference>
<dbReference type="CTD" id="190249"/>
<feature type="active site" evidence="2">
    <location>
        <position position="183"/>
    </location>
</feature>
<dbReference type="KEGG" id="cel:CELE_H25P06.4"/>
<proteinExistence type="inferred from homology"/>
<dbReference type="Gene3D" id="3.90.70.10">
    <property type="entry name" value="Cysteine proteinases"/>
    <property type="match status" value="1"/>
</dbReference>
<dbReference type="eggNOG" id="KOG0045">
    <property type="taxonomic scope" value="Eukaryota"/>
</dbReference>
<evidence type="ECO:0000313" key="5">
    <source>
        <dbReference type="EMBL" id="CAB07236.3"/>
    </source>
</evidence>